<dbReference type="SUPFAM" id="SSF52113">
    <property type="entry name" value="BRCT domain"/>
    <property type="match status" value="2"/>
</dbReference>
<feature type="compositionally biased region" description="Low complexity" evidence="1">
    <location>
        <begin position="193"/>
        <end position="204"/>
    </location>
</feature>
<feature type="compositionally biased region" description="Basic and acidic residues" evidence="1">
    <location>
        <begin position="545"/>
        <end position="561"/>
    </location>
</feature>
<dbReference type="Pfam" id="PF00533">
    <property type="entry name" value="BRCT"/>
    <property type="match status" value="1"/>
</dbReference>
<dbReference type="GeneID" id="7822733"/>
<dbReference type="SMART" id="SM00292">
    <property type="entry name" value="BRCT"/>
    <property type="match status" value="1"/>
</dbReference>
<evidence type="ECO:0000256" key="1">
    <source>
        <dbReference type="SAM" id="MobiDB-lite"/>
    </source>
</evidence>
<dbReference type="PROSITE" id="PS50172">
    <property type="entry name" value="BRCT"/>
    <property type="match status" value="2"/>
</dbReference>
<dbReference type="EMBL" id="GG662770">
    <property type="protein sequence ID" value="EAR91660.4"/>
    <property type="molecule type" value="Genomic_DNA"/>
</dbReference>
<dbReference type="InterPro" id="IPR036420">
    <property type="entry name" value="BRCT_dom_sf"/>
</dbReference>
<evidence type="ECO:0000259" key="2">
    <source>
        <dbReference type="PROSITE" id="PS50172"/>
    </source>
</evidence>
<dbReference type="InterPro" id="IPR001357">
    <property type="entry name" value="BRCT_dom"/>
</dbReference>
<gene>
    <name evidence="3" type="ORF">TTHERM_00393340</name>
</gene>
<dbReference type="Gene3D" id="3.40.50.10190">
    <property type="entry name" value="BRCT domain"/>
    <property type="match status" value="2"/>
</dbReference>
<dbReference type="CDD" id="cd17716">
    <property type="entry name" value="BRCT_microcephalin_rpt1"/>
    <property type="match status" value="1"/>
</dbReference>
<dbReference type="AlphaFoldDB" id="Q233C0"/>
<keyword evidence="4" id="KW-1185">Reference proteome</keyword>
<dbReference type="RefSeq" id="XP_001011905.4">
    <property type="nucleotide sequence ID" value="XM_001011905.4"/>
</dbReference>
<evidence type="ECO:0000313" key="3">
    <source>
        <dbReference type="EMBL" id="EAR91660.4"/>
    </source>
</evidence>
<proteinExistence type="predicted"/>
<accession>Q233C0</accession>
<evidence type="ECO:0000313" key="4">
    <source>
        <dbReference type="Proteomes" id="UP000009168"/>
    </source>
</evidence>
<name>Q233C0_TETTS</name>
<dbReference type="eggNOG" id="ENOG502R316">
    <property type="taxonomic scope" value="Eukaryota"/>
</dbReference>
<dbReference type="STRING" id="312017.Q233C0"/>
<reference evidence="4" key="1">
    <citation type="journal article" date="2006" name="PLoS Biol.">
        <title>Macronuclear genome sequence of the ciliate Tetrahymena thermophila, a model eukaryote.</title>
        <authorList>
            <person name="Eisen J.A."/>
            <person name="Coyne R.S."/>
            <person name="Wu M."/>
            <person name="Wu D."/>
            <person name="Thiagarajan M."/>
            <person name="Wortman J.R."/>
            <person name="Badger J.H."/>
            <person name="Ren Q."/>
            <person name="Amedeo P."/>
            <person name="Jones K.M."/>
            <person name="Tallon L.J."/>
            <person name="Delcher A.L."/>
            <person name="Salzberg S.L."/>
            <person name="Silva J.C."/>
            <person name="Haas B.J."/>
            <person name="Majoros W.H."/>
            <person name="Farzad M."/>
            <person name="Carlton J.M."/>
            <person name="Smith R.K. Jr."/>
            <person name="Garg J."/>
            <person name="Pearlman R.E."/>
            <person name="Karrer K.M."/>
            <person name="Sun L."/>
            <person name="Manning G."/>
            <person name="Elde N.C."/>
            <person name="Turkewitz A.P."/>
            <person name="Asai D.J."/>
            <person name="Wilkes D.E."/>
            <person name="Wang Y."/>
            <person name="Cai H."/>
            <person name="Collins K."/>
            <person name="Stewart B.A."/>
            <person name="Lee S.R."/>
            <person name="Wilamowska K."/>
            <person name="Weinberg Z."/>
            <person name="Ruzzo W.L."/>
            <person name="Wloga D."/>
            <person name="Gaertig J."/>
            <person name="Frankel J."/>
            <person name="Tsao C.-C."/>
            <person name="Gorovsky M.A."/>
            <person name="Keeling P.J."/>
            <person name="Waller R.F."/>
            <person name="Patron N.J."/>
            <person name="Cherry J.M."/>
            <person name="Stover N.A."/>
            <person name="Krieger C.J."/>
            <person name="del Toro C."/>
            <person name="Ryder H.F."/>
            <person name="Williamson S.C."/>
            <person name="Barbeau R.A."/>
            <person name="Hamilton E.P."/>
            <person name="Orias E."/>
        </authorList>
    </citation>
    <scope>NUCLEOTIDE SEQUENCE [LARGE SCALE GENOMIC DNA]</scope>
    <source>
        <strain evidence="4">SB210</strain>
    </source>
</reference>
<dbReference type="OrthoDB" id="2384350at2759"/>
<feature type="region of interest" description="Disordered" evidence="1">
    <location>
        <begin position="536"/>
        <end position="562"/>
    </location>
</feature>
<sequence>MNSNKQQKISEMNSDIYQMNCTSTILKTPSNNKFNKQDNKQLRDLLLKYSVIEEDDSKFNFKQEDSQNSNNLDSQKSTFLSQYRRNINYVKRNDYGMEEEEEEQKEVNFSGRDVFGNAFSKLLKTKSKDKQSLFGYFSPREINPPYMVNQELQYELQDEAYILETDKKDEDRNNIWNTDAAPFDQENIKKKQFQITSSSSIDSSQSRDQDDKSNNLNKKRNIKRPLTSIGQLNKKTKNNFTLNLAVDQKQKKGIAKQDFTPTKAKPLEGKSVFVDVYTNDRENISNSVHSILNKLGADIKKKFTKNVDLVIWKDGSDKNYENAHNQKIPILNIHWLEKCLLENKFVETTPEYLVPKPQKTVNDLSTRVDKIYQKYEKNKEKEIKKKAKAESIPIQYKKKDDSFEEDSILDSWQKTFYYQQLQQKQLKDEIRCQEELEQYYHDIIQECYQGKFTTKWLKRKNQESLIEKYEQTNFNMENIIAYNTQLNKDPQISVHTSSLPDLAEEKILFVGMDSIKKQQKTMQDFFCMNKITANTNKENNTNNLKDQKQQEQKQSNDKFVTKTEQQINIQNKMEVESEGQMSQQSSQAKQVKSIELSSQKSLLFTAKKPIPQTSQNSTSQKSSLADLLSKKKSTIATGSLLSQKKLVFPSNSVHNNNINNSSSLMRFGFSFQKIQKQNSINSDNQDKNKKIGYINLSQNQIQQLQNCQSLYLKSYQLCEEKDQFQEDVIIVGNQITNSQHNAKGNNSSLNQLRILSLLTSGKEILNFKWIEDCNTVKGEIPLEDYREYNSDWNKNIFTGFDFSIYLDQVQRKNKEIMKQKLETERVIKYFGGRVLENSKNANYTIFFKQYSKLPQGYDASNCVSEKWVFDSIFNKSILSKQQYLAVQ</sequence>
<dbReference type="InParanoid" id="Q233C0"/>
<organism evidence="3 4">
    <name type="scientific">Tetrahymena thermophila (strain SB210)</name>
    <dbReference type="NCBI Taxonomy" id="312017"/>
    <lineage>
        <taxon>Eukaryota</taxon>
        <taxon>Sar</taxon>
        <taxon>Alveolata</taxon>
        <taxon>Ciliophora</taxon>
        <taxon>Intramacronucleata</taxon>
        <taxon>Oligohymenophorea</taxon>
        <taxon>Hymenostomatida</taxon>
        <taxon>Tetrahymenina</taxon>
        <taxon>Tetrahymenidae</taxon>
        <taxon>Tetrahymena</taxon>
    </lineage>
</organism>
<dbReference type="Proteomes" id="UP000009168">
    <property type="component" value="Unassembled WGS sequence"/>
</dbReference>
<feature type="region of interest" description="Disordered" evidence="1">
    <location>
        <begin position="192"/>
        <end position="227"/>
    </location>
</feature>
<dbReference type="KEGG" id="tet:TTHERM_00393340"/>
<protein>
    <submittedName>
        <fullName evidence="3">BRCA1 carboxy-terminus (BRCT) domain protein</fullName>
    </submittedName>
</protein>
<dbReference type="HOGENOM" id="CLU_303771_0_0_1"/>
<feature type="domain" description="BRCT" evidence="2">
    <location>
        <begin position="262"/>
        <end position="353"/>
    </location>
</feature>
<feature type="domain" description="BRCT" evidence="2">
    <location>
        <begin position="792"/>
        <end position="885"/>
    </location>
</feature>